<protein>
    <recommendedName>
        <fullName evidence="3">Tetracyclin repressor-like C-terminal domain-containing protein</fullName>
    </recommendedName>
</protein>
<dbReference type="Pfam" id="PF16859">
    <property type="entry name" value="TetR_C_11"/>
    <property type="match status" value="1"/>
</dbReference>
<reference evidence="4 5" key="1">
    <citation type="submission" date="2019-01" db="EMBL/GenBank/DDBJ databases">
        <title>Nocardioides guangzhouensis sp. nov., an actinobacterium isolated from soil.</title>
        <authorList>
            <person name="Fu Y."/>
            <person name="Cai Y."/>
            <person name="Lin Z."/>
            <person name="Chen P."/>
        </authorList>
    </citation>
    <scope>NUCLEOTIDE SEQUENCE [LARGE SCALE GENOMIC DNA]</scope>
    <source>
        <strain evidence="4 5">NBRC 105384</strain>
    </source>
</reference>
<keyword evidence="1" id="KW-0805">Transcription regulation</keyword>
<proteinExistence type="predicted"/>
<dbReference type="InterPro" id="IPR011075">
    <property type="entry name" value="TetR_C"/>
</dbReference>
<sequence>MRTRGVSRRVADVTALVERGIARGEPRSDLDPELVTDLLLGPLHHRRRFPPTLWPVASTNNRLRIRGKRGRLCLWQRRSRLFRNWSPGRRRAHPWPCT</sequence>
<name>A0A4Q5IX27_9ACTN</name>
<evidence type="ECO:0000313" key="5">
    <source>
        <dbReference type="Proteomes" id="UP000291189"/>
    </source>
</evidence>
<gene>
    <name evidence="4" type="ORF">ETU37_21105</name>
</gene>
<dbReference type="OrthoDB" id="9796019at2"/>
<dbReference type="InterPro" id="IPR036271">
    <property type="entry name" value="Tet_transcr_reg_TetR-rel_C_sf"/>
</dbReference>
<dbReference type="SUPFAM" id="SSF48498">
    <property type="entry name" value="Tetracyclin repressor-like, C-terminal domain"/>
    <property type="match status" value="1"/>
</dbReference>
<evidence type="ECO:0000256" key="1">
    <source>
        <dbReference type="ARBA" id="ARBA00023015"/>
    </source>
</evidence>
<evidence type="ECO:0000313" key="4">
    <source>
        <dbReference type="EMBL" id="RYU09758.1"/>
    </source>
</evidence>
<organism evidence="4 5">
    <name type="scientific">Nocardioides iriomotensis</name>
    <dbReference type="NCBI Taxonomy" id="715784"/>
    <lineage>
        <taxon>Bacteria</taxon>
        <taxon>Bacillati</taxon>
        <taxon>Actinomycetota</taxon>
        <taxon>Actinomycetes</taxon>
        <taxon>Propionibacteriales</taxon>
        <taxon>Nocardioidaceae</taxon>
        <taxon>Nocardioides</taxon>
    </lineage>
</organism>
<keyword evidence="5" id="KW-1185">Reference proteome</keyword>
<dbReference type="Gene3D" id="1.10.357.10">
    <property type="entry name" value="Tetracycline Repressor, domain 2"/>
    <property type="match status" value="1"/>
</dbReference>
<keyword evidence="2" id="KW-0804">Transcription</keyword>
<dbReference type="Proteomes" id="UP000291189">
    <property type="component" value="Unassembled WGS sequence"/>
</dbReference>
<evidence type="ECO:0000256" key="2">
    <source>
        <dbReference type="ARBA" id="ARBA00023163"/>
    </source>
</evidence>
<comment type="caution">
    <text evidence="4">The sequence shown here is derived from an EMBL/GenBank/DDBJ whole genome shotgun (WGS) entry which is preliminary data.</text>
</comment>
<evidence type="ECO:0000259" key="3">
    <source>
        <dbReference type="Pfam" id="PF16859"/>
    </source>
</evidence>
<dbReference type="EMBL" id="SDPU01000035">
    <property type="protein sequence ID" value="RYU09758.1"/>
    <property type="molecule type" value="Genomic_DNA"/>
</dbReference>
<feature type="domain" description="Tetracyclin repressor-like C-terminal" evidence="3">
    <location>
        <begin position="2"/>
        <end position="51"/>
    </location>
</feature>
<dbReference type="AlphaFoldDB" id="A0A4Q5IX27"/>
<accession>A0A4Q5IX27</accession>